<feature type="domain" description="RapZ-like N-terminal" evidence="5">
    <location>
        <begin position="14"/>
        <end position="167"/>
    </location>
</feature>
<dbReference type="EMBL" id="WJNE01000008">
    <property type="protein sequence ID" value="MRG68907.1"/>
    <property type="molecule type" value="Genomic_DNA"/>
</dbReference>
<evidence type="ECO:0000256" key="2">
    <source>
        <dbReference type="ARBA" id="ARBA00022840"/>
    </source>
</evidence>
<gene>
    <name evidence="7" type="primary">rapZ</name>
    <name evidence="7" type="ORF">GIX83_03470</name>
</gene>
<accession>A0A6A8CXM8</accession>
<dbReference type="Gene3D" id="3.40.50.300">
    <property type="entry name" value="P-loop containing nucleotide triphosphate hydrolases"/>
    <property type="match status" value="1"/>
</dbReference>
<evidence type="ECO:0000313" key="8">
    <source>
        <dbReference type="Proteomes" id="UP000430985"/>
    </source>
</evidence>
<dbReference type="PANTHER" id="PTHR30448:SF0">
    <property type="entry name" value="RNASE ADAPTER PROTEIN RAPZ"/>
    <property type="match status" value="1"/>
</dbReference>
<dbReference type="HAMAP" id="MF_00636">
    <property type="entry name" value="RapZ_like"/>
    <property type="match status" value="1"/>
</dbReference>
<evidence type="ECO:0000256" key="3">
    <source>
        <dbReference type="ARBA" id="ARBA00023134"/>
    </source>
</evidence>
<feature type="domain" description="RapZ C-terminal" evidence="6">
    <location>
        <begin position="175"/>
        <end position="294"/>
    </location>
</feature>
<feature type="binding site" evidence="4">
    <location>
        <begin position="20"/>
        <end position="27"/>
    </location>
    <ligand>
        <name>ATP</name>
        <dbReference type="ChEBI" id="CHEBI:30616"/>
    </ligand>
</feature>
<dbReference type="Pfam" id="PF22740">
    <property type="entry name" value="PapZ_C"/>
    <property type="match status" value="1"/>
</dbReference>
<evidence type="ECO:0000259" key="5">
    <source>
        <dbReference type="Pfam" id="PF03668"/>
    </source>
</evidence>
<evidence type="ECO:0000259" key="6">
    <source>
        <dbReference type="Pfam" id="PF22740"/>
    </source>
</evidence>
<dbReference type="InterPro" id="IPR053931">
    <property type="entry name" value="RapZ_C"/>
</dbReference>
<dbReference type="Proteomes" id="UP000430985">
    <property type="component" value="Unassembled WGS sequence"/>
</dbReference>
<dbReference type="InterPro" id="IPR053930">
    <property type="entry name" value="RapZ-like_N"/>
</dbReference>
<dbReference type="NCBIfam" id="NF003828">
    <property type="entry name" value="PRK05416.1"/>
    <property type="match status" value="1"/>
</dbReference>
<dbReference type="GO" id="GO:0005524">
    <property type="term" value="F:ATP binding"/>
    <property type="evidence" value="ECO:0007669"/>
    <property type="project" value="UniProtKB-UniRule"/>
</dbReference>
<dbReference type="GO" id="GO:0005525">
    <property type="term" value="F:GTP binding"/>
    <property type="evidence" value="ECO:0007669"/>
    <property type="project" value="UniProtKB-UniRule"/>
</dbReference>
<evidence type="ECO:0000313" key="7">
    <source>
        <dbReference type="EMBL" id="MRG68907.1"/>
    </source>
</evidence>
<protein>
    <submittedName>
        <fullName evidence="7">RNase adapter RapZ</fullName>
    </submittedName>
</protein>
<name>A0A6A8CXM8_LIMRT</name>
<keyword evidence="3 4" id="KW-0342">GTP-binding</keyword>
<sequence length="297" mass="33544">MRKEELVMVDKKLKVVIITGMSGAGKTVAVHSLEDLGYFVIDNMLPGLAERFVDVIEDSGEFDKIAMVMDMRSRGFYDEVLPNFEKLKKRADLDVKLLFLDANDVTLISRYKETRRSHPLSPQGRILDGVELERKLSTDLKSQADIVIDTTNVTPRNLKLRLNKLFGHGEGNDFYVEVMSFGFKYGLPLDADIVIDVRFLPNPFYIPELKHLTGNDPAVQNYVMQSSLAKEFYQHLRSLLEIALPGYIKEGKSSLTIAIGCTGGQHRSVTIANKLSADLKEKGYKVNTYHRDIEKAK</sequence>
<evidence type="ECO:0000256" key="4">
    <source>
        <dbReference type="HAMAP-Rule" id="MF_00636"/>
    </source>
</evidence>
<proteinExistence type="inferred from homology"/>
<reference evidence="7 8" key="1">
    <citation type="submission" date="2019-11" db="EMBL/GenBank/DDBJ databases">
        <title>Draft genome sequence of 12 host-associated Lactobacillus reuteri rodent strains.</title>
        <authorList>
            <person name="Zhang S."/>
            <person name="Ozcam M."/>
            <person name="Van Pijkeren J.P."/>
        </authorList>
    </citation>
    <scope>NUCLEOTIDE SEQUENCE [LARGE SCALE GENOMIC DNA]</scope>
    <source>
        <strain evidence="7 8">Rat19</strain>
    </source>
</reference>
<keyword evidence="2 4" id="KW-0067">ATP-binding</keyword>
<dbReference type="AlphaFoldDB" id="A0A6A8CXM8"/>
<evidence type="ECO:0000256" key="1">
    <source>
        <dbReference type="ARBA" id="ARBA00022741"/>
    </source>
</evidence>
<dbReference type="PANTHER" id="PTHR30448">
    <property type="entry name" value="RNASE ADAPTER PROTEIN RAPZ"/>
    <property type="match status" value="1"/>
</dbReference>
<dbReference type="InterPro" id="IPR005337">
    <property type="entry name" value="RapZ-like"/>
</dbReference>
<dbReference type="SUPFAM" id="SSF52540">
    <property type="entry name" value="P-loop containing nucleoside triphosphate hydrolases"/>
    <property type="match status" value="1"/>
</dbReference>
<comment type="caution">
    <text evidence="7">The sequence shown here is derived from an EMBL/GenBank/DDBJ whole genome shotgun (WGS) entry which is preliminary data.</text>
</comment>
<dbReference type="InterPro" id="IPR027417">
    <property type="entry name" value="P-loop_NTPase"/>
</dbReference>
<dbReference type="PIRSF" id="PIRSF005052">
    <property type="entry name" value="P-loopkin"/>
    <property type="match status" value="1"/>
</dbReference>
<keyword evidence="1 4" id="KW-0547">Nucleotide-binding</keyword>
<feature type="binding site" evidence="4">
    <location>
        <begin position="70"/>
        <end position="73"/>
    </location>
    <ligand>
        <name>GTP</name>
        <dbReference type="ChEBI" id="CHEBI:37565"/>
    </ligand>
</feature>
<dbReference type="Pfam" id="PF03668">
    <property type="entry name" value="RapZ-like_N"/>
    <property type="match status" value="1"/>
</dbReference>
<organism evidence="7 8">
    <name type="scientific">Limosilactobacillus reuteri</name>
    <name type="common">Lactobacillus reuteri</name>
    <dbReference type="NCBI Taxonomy" id="1598"/>
    <lineage>
        <taxon>Bacteria</taxon>
        <taxon>Bacillati</taxon>
        <taxon>Bacillota</taxon>
        <taxon>Bacilli</taxon>
        <taxon>Lactobacillales</taxon>
        <taxon>Lactobacillaceae</taxon>
        <taxon>Limosilactobacillus</taxon>
    </lineage>
</organism>